<protein>
    <submittedName>
        <fullName evidence="1">Uncharacterized protein</fullName>
    </submittedName>
</protein>
<dbReference type="EMBL" id="CP048288">
    <property type="protein sequence ID" value="QHW35706.1"/>
    <property type="molecule type" value="Genomic_DNA"/>
</dbReference>
<keyword evidence="1" id="KW-0614">Plasmid</keyword>
<dbReference type="AlphaFoldDB" id="A0A6C0PB89"/>
<accession>A0A6C0PB89</accession>
<geneLocation type="plasmid" evidence="1 2">
    <name>unnamed2</name>
</geneLocation>
<keyword evidence="2" id="KW-1185">Reference proteome</keyword>
<proteinExistence type="predicted"/>
<evidence type="ECO:0000313" key="2">
    <source>
        <dbReference type="Proteomes" id="UP000479114"/>
    </source>
</evidence>
<sequence length="82" mass="9457">MELVAAYASCEVKGVKLFAGDFISFTFLGAGELRGFFRRVDMSHEVFKYLVVDDDNNGIPHHYQLPYIYGIEVHPVPSRYRR</sequence>
<dbReference type="KEGG" id="prz:GZH47_32965"/>
<dbReference type="RefSeq" id="WP_162645840.1">
    <property type="nucleotide sequence ID" value="NZ_CP048288.1"/>
</dbReference>
<reference evidence="1 2" key="1">
    <citation type="submission" date="2020-02" db="EMBL/GenBank/DDBJ databases">
        <title>Paenibacillus sp. nov., isolated from rhizosphere soil of tomato.</title>
        <authorList>
            <person name="Weon H.-Y."/>
            <person name="Lee S.A."/>
        </authorList>
    </citation>
    <scope>NUCLEOTIDE SEQUENCE [LARGE SCALE GENOMIC DNA]</scope>
    <source>
        <strain evidence="1 2">14171R-81</strain>
        <plasmid evidence="1 2">unnamed2</plasmid>
    </source>
</reference>
<evidence type="ECO:0000313" key="1">
    <source>
        <dbReference type="EMBL" id="QHW35706.1"/>
    </source>
</evidence>
<gene>
    <name evidence="1" type="ORF">GZH47_32965</name>
</gene>
<dbReference type="Proteomes" id="UP000479114">
    <property type="component" value="Plasmid unnamed2"/>
</dbReference>
<organism evidence="1 2">
    <name type="scientific">Paenibacillus rhizovicinus</name>
    <dbReference type="NCBI Taxonomy" id="2704463"/>
    <lineage>
        <taxon>Bacteria</taxon>
        <taxon>Bacillati</taxon>
        <taxon>Bacillota</taxon>
        <taxon>Bacilli</taxon>
        <taxon>Bacillales</taxon>
        <taxon>Paenibacillaceae</taxon>
        <taxon>Paenibacillus</taxon>
    </lineage>
</organism>
<name>A0A6C0PB89_9BACL</name>